<dbReference type="GO" id="GO:0016491">
    <property type="term" value="F:oxidoreductase activity"/>
    <property type="evidence" value="ECO:0007669"/>
    <property type="project" value="UniProtKB-KW"/>
</dbReference>
<dbReference type="Proteomes" id="UP000509367">
    <property type="component" value="Chromosome"/>
</dbReference>
<dbReference type="SUPFAM" id="SSF51905">
    <property type="entry name" value="FAD/NAD(P)-binding domain"/>
    <property type="match status" value="1"/>
</dbReference>
<organism evidence="3 4">
    <name type="scientific">Oricola thermophila</name>
    <dbReference type="NCBI Taxonomy" id="2742145"/>
    <lineage>
        <taxon>Bacteria</taxon>
        <taxon>Pseudomonadati</taxon>
        <taxon>Pseudomonadota</taxon>
        <taxon>Alphaproteobacteria</taxon>
        <taxon>Hyphomicrobiales</taxon>
        <taxon>Ahrensiaceae</taxon>
        <taxon>Oricola</taxon>
    </lineage>
</organism>
<accession>A0A6N1VAT2</accession>
<dbReference type="AlphaFoldDB" id="A0A6N1VAT2"/>
<dbReference type="InterPro" id="IPR036188">
    <property type="entry name" value="FAD/NAD-bd_sf"/>
</dbReference>
<evidence type="ECO:0000313" key="3">
    <source>
        <dbReference type="EMBL" id="QKV17768.1"/>
    </source>
</evidence>
<dbReference type="Gene3D" id="3.30.9.10">
    <property type="entry name" value="D-Amino Acid Oxidase, subunit A, domain 2"/>
    <property type="match status" value="1"/>
</dbReference>
<dbReference type="GO" id="GO:0005737">
    <property type="term" value="C:cytoplasm"/>
    <property type="evidence" value="ECO:0007669"/>
    <property type="project" value="TreeGrafter"/>
</dbReference>
<protein>
    <submittedName>
        <fullName evidence="3">FAD-binding oxidoreductase</fullName>
    </submittedName>
</protein>
<dbReference type="Gene3D" id="3.50.50.60">
    <property type="entry name" value="FAD/NAD(P)-binding domain"/>
    <property type="match status" value="1"/>
</dbReference>
<proteinExistence type="predicted"/>
<sequence length="375" mass="39785">MPVSVPSPDIAVVGGGIVGLWTAYRAARQGLSVLLFEKRRIGAGASGGVMGALMPHQPTGWNEKKQFQLDALVSLEEEIREVEAFSELPAGYRRCGRVMPIRNLEKRRQSAQWVEASRTNWPFPYSWSIVDAMPNPAYLPQGEMPFGANSDNLSARVDPRRLAAALTGALGRLGVEFRQGTGIAAIGRDGTLALESGEKISAGHAVLCAGWESFSLLSGHFVSQIGQGVKGQAALLRPAAPIDPASPILFDSGTYVIVHETGDVAVGSTSENEFGDPHGTDAALEDVIAAARRLCPLLENAQVLERWAGIRPRAAGREPLVGPLPGFANVSIATGGFKIGFGIAHLMAEAVITLAGGERPGFLPGRFLPENRLRA</sequence>
<evidence type="ECO:0000259" key="2">
    <source>
        <dbReference type="Pfam" id="PF01266"/>
    </source>
</evidence>
<dbReference type="EMBL" id="CP054836">
    <property type="protein sequence ID" value="QKV17768.1"/>
    <property type="molecule type" value="Genomic_DNA"/>
</dbReference>
<dbReference type="PANTHER" id="PTHR13847">
    <property type="entry name" value="SARCOSINE DEHYDROGENASE-RELATED"/>
    <property type="match status" value="1"/>
</dbReference>
<keyword evidence="1" id="KW-0560">Oxidoreductase</keyword>
<evidence type="ECO:0000256" key="1">
    <source>
        <dbReference type="ARBA" id="ARBA00023002"/>
    </source>
</evidence>
<evidence type="ECO:0000313" key="4">
    <source>
        <dbReference type="Proteomes" id="UP000509367"/>
    </source>
</evidence>
<reference evidence="3 4" key="1">
    <citation type="submission" date="2020-06" db="EMBL/GenBank/DDBJ databases">
        <title>Oricola thermophila sp. nov. isolated from a tidal sediments.</title>
        <authorList>
            <person name="Kwon K.K."/>
            <person name="Yang S.-H."/>
            <person name="Park M.-J."/>
        </authorList>
    </citation>
    <scope>NUCLEOTIDE SEQUENCE [LARGE SCALE GENOMIC DNA]</scope>
    <source>
        <strain evidence="3 4">MEBiC13590</strain>
    </source>
</reference>
<dbReference type="InterPro" id="IPR006076">
    <property type="entry name" value="FAD-dep_OxRdtase"/>
</dbReference>
<name>A0A6N1VAT2_9HYPH</name>
<keyword evidence="4" id="KW-1185">Reference proteome</keyword>
<feature type="domain" description="FAD dependent oxidoreductase" evidence="2">
    <location>
        <begin position="9"/>
        <end position="349"/>
    </location>
</feature>
<dbReference type="KEGG" id="orm:HTY61_04470"/>
<dbReference type="RefSeq" id="WP_175275665.1">
    <property type="nucleotide sequence ID" value="NZ_CP054836.1"/>
</dbReference>
<gene>
    <name evidence="3" type="ORF">HTY61_04470</name>
</gene>
<dbReference type="Pfam" id="PF01266">
    <property type="entry name" value="DAO"/>
    <property type="match status" value="1"/>
</dbReference>
<dbReference type="SUPFAM" id="SSF54373">
    <property type="entry name" value="FAD-linked reductases, C-terminal domain"/>
    <property type="match status" value="1"/>
</dbReference>
<dbReference type="PANTHER" id="PTHR13847:SF289">
    <property type="entry name" value="GLYCINE OXIDASE"/>
    <property type="match status" value="1"/>
</dbReference>